<evidence type="ECO:0000256" key="12">
    <source>
        <dbReference type="SAM" id="MobiDB-lite"/>
    </source>
</evidence>
<evidence type="ECO:0000313" key="15">
    <source>
        <dbReference type="Proteomes" id="UP001162640"/>
    </source>
</evidence>
<feature type="coiled-coil region" evidence="11">
    <location>
        <begin position="996"/>
        <end position="1033"/>
    </location>
</feature>
<evidence type="ECO:0000256" key="9">
    <source>
        <dbReference type="ARBA" id="ARBA00023242"/>
    </source>
</evidence>
<dbReference type="InterPro" id="IPR027120">
    <property type="entry name" value="Smc2_ABC"/>
</dbReference>
<evidence type="ECO:0000259" key="13">
    <source>
        <dbReference type="SMART" id="SM00968"/>
    </source>
</evidence>
<feature type="coiled-coil region" evidence="11">
    <location>
        <begin position="314"/>
        <end position="506"/>
    </location>
</feature>
<feature type="non-terminal residue" evidence="14">
    <location>
        <position position="1"/>
    </location>
</feature>
<keyword evidence="4" id="KW-0547">Nucleotide-binding</keyword>
<evidence type="ECO:0000256" key="11">
    <source>
        <dbReference type="SAM" id="Coils"/>
    </source>
</evidence>
<dbReference type="InterPro" id="IPR010935">
    <property type="entry name" value="SMC_hinge"/>
</dbReference>
<sequence>MHIKEIVVDGFKSYAHRTVIAGFDPHFNAITGLNGSGKSNILDSICFVLGITNLSQVRAGNLHELVYKQGQAGVNKAVVTIHFDNSDPTCSPVGYEASTEVTVTRQVLIGGKSKYLINGHTAQAGQVQNLFHSVQLNVNNPHFLIMQGRITKVLNMKPHEILGMVEEAAGTRMYETKKAAAMKTIDKKQLKVNELNKVLNEEITPTLEKLRGEKQHYLKWSKNNADIERIERFCIAYEFTKAQKTLATSKEEAAEKEEEIKEHKERLAGEVGEEHKELKKVRCSEERKRRVSLSPPLTRSLRSSQHEEMLSKEVVKANSALQNASKTADNAEADIVKANSTVVEAQKSVSAKKNDIVEDSKNSGLVKLSAEAAEKEYARLQEQYQNMCAGISSSEGDEAKSLPSQISGALSDANNAETKIKQSKMKVDHLSKTANKFKADMKKEEKAAKALNEKRDKMSAKATAIQSQIDSLNFDEDFESTLYEKKQSLENKYGNLREDIETLTAQLAGRLSFNFSDPHKGFDRSKVMGLVARLVNVSQAKHATALEVVAGGKLYQVVVDEAATGKMILAKGKLQRRVTIIPLDKIQGRTVDQQRVNAAGSIAEKMGTTARPAIELVGFNEEVRTAVEYVFGSSLVVDGMEAANKICDATKTRTVTLQGDVYDPSGTISGGSNKNLGSTLKRLTDLATAKESLQTVEAEIRKVRKAWEGIKSASKKFGELSDKLELANAELEQAEKHLGQTKYGMIESKYKDVMAEVEEAEHTMKDMEVEKEAKWALHKELKGKEAELTKAREEKLKDIDRAVGEAKKLATSKAEQAMAVGNSAETLKLELEALEKDVKSALEAVEGMKTASEKAIDERMELGVKVGEKQQMHEEAKAKLAVVEAKIGEIGKAVAALNSSKNELNKKAEDADIEAKKLQLKVKSFNQEKGAAERFVNSILKKHSWIESEKEHFGFAGGDYDYKAQDPEATSKQLTGLRTEQASLSKKINKKVMGMIEKAEGEYTELLRKRKVIENDKKKIENVILELDEKKKKELTRTWTKVNRDFGSIFSTLLPGTTAKLEPPEGQECWEGLEVKVAFGDVWKESLTELSGGQRSLLALSLILSMLLFKPAPMYILDEVDAALDLSHTQNIGNMLRTHFSQSQFIVVSLKEGMFNNANTIFRTKFVDGVSTVTRTVGIGASQGAIDKAEKDAKENKVAAQNGVKGGKGGNATKKQKT</sequence>
<keyword evidence="6" id="KW-0067">ATP-binding</keyword>
<proteinExistence type="inferred from homology"/>
<dbReference type="SMART" id="SM00968">
    <property type="entry name" value="SMC_hinge"/>
    <property type="match status" value="1"/>
</dbReference>
<comment type="caution">
    <text evidence="14">The sequence shown here is derived from an EMBL/GenBank/DDBJ whole genome shotgun (WGS) entry which is preliminary data.</text>
</comment>
<evidence type="ECO:0000313" key="14">
    <source>
        <dbReference type="EMBL" id="GMH85586.1"/>
    </source>
</evidence>
<evidence type="ECO:0000256" key="3">
    <source>
        <dbReference type="ARBA" id="ARBA00022618"/>
    </source>
</evidence>
<dbReference type="InterPro" id="IPR027417">
    <property type="entry name" value="P-loop_NTPase"/>
</dbReference>
<evidence type="ECO:0000256" key="4">
    <source>
        <dbReference type="ARBA" id="ARBA00022741"/>
    </source>
</evidence>
<dbReference type="Gene3D" id="3.30.70.1620">
    <property type="match status" value="1"/>
</dbReference>
<evidence type="ECO:0000256" key="8">
    <source>
        <dbReference type="ARBA" id="ARBA00023067"/>
    </source>
</evidence>
<evidence type="ECO:0000256" key="1">
    <source>
        <dbReference type="ARBA" id="ARBA00004123"/>
    </source>
</evidence>
<dbReference type="FunFam" id="3.40.50.300:FF:000385">
    <property type="entry name" value="Structural maintenance of chromosomes 2"/>
    <property type="match status" value="1"/>
</dbReference>
<dbReference type="Proteomes" id="UP001162640">
    <property type="component" value="Unassembled WGS sequence"/>
</dbReference>
<gene>
    <name evidence="14" type="ORF">TL16_g10275</name>
</gene>
<feature type="region of interest" description="Disordered" evidence="12">
    <location>
        <begin position="1192"/>
        <end position="1218"/>
    </location>
</feature>
<dbReference type="CDD" id="cd03273">
    <property type="entry name" value="ABC_SMC2_euk"/>
    <property type="match status" value="1"/>
</dbReference>
<dbReference type="Gene3D" id="3.40.50.300">
    <property type="entry name" value="P-loop containing nucleotide triphosphate hydrolases"/>
    <property type="match status" value="2"/>
</dbReference>
<evidence type="ECO:0000256" key="6">
    <source>
        <dbReference type="ARBA" id="ARBA00022840"/>
    </source>
</evidence>
<dbReference type="InterPro" id="IPR036277">
    <property type="entry name" value="SMC_hinge_sf"/>
</dbReference>
<dbReference type="GO" id="GO:0030261">
    <property type="term" value="P:chromosome condensation"/>
    <property type="evidence" value="ECO:0007669"/>
    <property type="project" value="UniProtKB-KW"/>
</dbReference>
<dbReference type="Pfam" id="PF06470">
    <property type="entry name" value="SMC_hinge"/>
    <property type="match status" value="1"/>
</dbReference>
<keyword evidence="10" id="KW-0131">Cell cycle</keyword>
<keyword evidence="8" id="KW-0226">DNA condensation</keyword>
<feature type="coiled-coil region" evidence="11">
    <location>
        <begin position="239"/>
        <end position="273"/>
    </location>
</feature>
<dbReference type="Pfam" id="PF02463">
    <property type="entry name" value="SMC_N"/>
    <property type="match status" value="1"/>
</dbReference>
<reference evidence="15" key="1">
    <citation type="journal article" date="2023" name="Commun. Biol.">
        <title>Genome analysis of Parmales, the sister group of diatoms, reveals the evolutionary specialization of diatoms from phago-mixotrophs to photoautotrophs.</title>
        <authorList>
            <person name="Ban H."/>
            <person name="Sato S."/>
            <person name="Yoshikawa S."/>
            <person name="Yamada K."/>
            <person name="Nakamura Y."/>
            <person name="Ichinomiya M."/>
            <person name="Sato N."/>
            <person name="Blanc-Mathieu R."/>
            <person name="Endo H."/>
            <person name="Kuwata A."/>
            <person name="Ogata H."/>
        </authorList>
    </citation>
    <scope>NUCLEOTIDE SEQUENCE [LARGE SCALE GENOMIC DNA]</scope>
</reference>
<dbReference type="GO" id="GO:0016887">
    <property type="term" value="F:ATP hydrolysis activity"/>
    <property type="evidence" value="ECO:0007669"/>
    <property type="project" value="InterPro"/>
</dbReference>
<keyword evidence="5" id="KW-0498">Mitosis</keyword>
<dbReference type="PIRSF" id="PIRSF005719">
    <property type="entry name" value="SMC"/>
    <property type="match status" value="1"/>
</dbReference>
<keyword evidence="7 11" id="KW-0175">Coiled coil</keyword>
<dbReference type="GO" id="GO:0005694">
    <property type="term" value="C:chromosome"/>
    <property type="evidence" value="ECO:0007669"/>
    <property type="project" value="InterPro"/>
</dbReference>
<dbReference type="Gene3D" id="1.20.1060.20">
    <property type="match status" value="1"/>
</dbReference>
<dbReference type="InterPro" id="IPR003395">
    <property type="entry name" value="RecF/RecN/SMC_N"/>
</dbReference>
<organism evidence="14 15">
    <name type="scientific">Triparma laevis f. inornata</name>
    <dbReference type="NCBI Taxonomy" id="1714386"/>
    <lineage>
        <taxon>Eukaryota</taxon>
        <taxon>Sar</taxon>
        <taxon>Stramenopiles</taxon>
        <taxon>Ochrophyta</taxon>
        <taxon>Bolidophyceae</taxon>
        <taxon>Parmales</taxon>
        <taxon>Triparmaceae</taxon>
        <taxon>Triparma</taxon>
    </lineage>
</organism>
<protein>
    <recommendedName>
        <fullName evidence="13">SMC hinge domain-containing protein</fullName>
    </recommendedName>
</protein>
<keyword evidence="3" id="KW-0132">Cell division</keyword>
<evidence type="ECO:0000256" key="5">
    <source>
        <dbReference type="ARBA" id="ARBA00022776"/>
    </source>
</evidence>
<accession>A0A9W7B7F0</accession>
<feature type="coiled-coil region" evidence="11">
    <location>
        <begin position="894"/>
        <end position="928"/>
    </location>
</feature>
<dbReference type="GO" id="GO:0005634">
    <property type="term" value="C:nucleus"/>
    <property type="evidence" value="ECO:0007669"/>
    <property type="project" value="UniProtKB-SubCell"/>
</dbReference>
<dbReference type="GO" id="GO:0051301">
    <property type="term" value="P:cell division"/>
    <property type="evidence" value="ECO:0007669"/>
    <property type="project" value="UniProtKB-KW"/>
</dbReference>
<name>A0A9W7B7F0_9STRA</name>
<feature type="coiled-coil region" evidence="11">
    <location>
        <begin position="686"/>
        <end position="851"/>
    </location>
</feature>
<dbReference type="GO" id="GO:0005524">
    <property type="term" value="F:ATP binding"/>
    <property type="evidence" value="ECO:0007669"/>
    <property type="project" value="UniProtKB-KW"/>
</dbReference>
<dbReference type="InterPro" id="IPR024704">
    <property type="entry name" value="SMC"/>
</dbReference>
<dbReference type="SUPFAM" id="SSF52540">
    <property type="entry name" value="P-loop containing nucleoside triphosphate hydrolases"/>
    <property type="match status" value="1"/>
</dbReference>
<feature type="non-terminal residue" evidence="14">
    <location>
        <position position="1218"/>
    </location>
</feature>
<dbReference type="EMBL" id="BLQM01000362">
    <property type="protein sequence ID" value="GMH85586.1"/>
    <property type="molecule type" value="Genomic_DNA"/>
</dbReference>
<evidence type="ECO:0000256" key="10">
    <source>
        <dbReference type="ARBA" id="ARBA00023306"/>
    </source>
</evidence>
<dbReference type="PANTHER" id="PTHR43977">
    <property type="entry name" value="STRUCTURAL MAINTENANCE OF CHROMOSOMES PROTEIN 3"/>
    <property type="match status" value="1"/>
</dbReference>
<dbReference type="AlphaFoldDB" id="A0A9W7B7F0"/>
<feature type="domain" description="SMC hinge" evidence="13">
    <location>
        <begin position="525"/>
        <end position="647"/>
    </location>
</feature>
<evidence type="ECO:0000256" key="7">
    <source>
        <dbReference type="ARBA" id="ARBA00023054"/>
    </source>
</evidence>
<evidence type="ECO:0000256" key="2">
    <source>
        <dbReference type="ARBA" id="ARBA00005231"/>
    </source>
</evidence>
<dbReference type="FunFam" id="3.40.50.300:FF:000278">
    <property type="entry name" value="Structural maintenance of chromosomes 2"/>
    <property type="match status" value="1"/>
</dbReference>
<keyword evidence="9" id="KW-0539">Nucleus</keyword>
<dbReference type="SUPFAM" id="SSF75553">
    <property type="entry name" value="Smc hinge domain"/>
    <property type="match status" value="1"/>
</dbReference>
<comment type="subcellular location">
    <subcellularLocation>
        <location evidence="1">Nucleus</location>
    </subcellularLocation>
</comment>
<comment type="similarity">
    <text evidence="2">Belongs to the SMC family. SMC2 subfamily.</text>
</comment>